<dbReference type="AlphaFoldDB" id="A0A411E7N2"/>
<reference evidence="10 11" key="1">
    <citation type="submission" date="2019-01" db="EMBL/GenBank/DDBJ databases">
        <title>Muriicola soli sp. nov., isolated from soil.</title>
        <authorList>
            <person name="Kang H.J."/>
            <person name="Kim S.B."/>
        </authorList>
    </citation>
    <scope>NUCLEOTIDE SEQUENCE [LARGE SCALE GENOMIC DNA]</scope>
    <source>
        <strain evidence="10 11">MMS17-SY002</strain>
    </source>
</reference>
<dbReference type="InterPro" id="IPR001468">
    <property type="entry name" value="Indole-3-GlycerolPSynthase_CS"/>
</dbReference>
<evidence type="ECO:0000256" key="2">
    <source>
        <dbReference type="ARBA" id="ARBA00004696"/>
    </source>
</evidence>
<evidence type="ECO:0000256" key="1">
    <source>
        <dbReference type="ARBA" id="ARBA00001633"/>
    </source>
</evidence>
<keyword evidence="11" id="KW-1185">Reference proteome</keyword>
<dbReference type="EMBL" id="CP035544">
    <property type="protein sequence ID" value="QBA63534.1"/>
    <property type="molecule type" value="Genomic_DNA"/>
</dbReference>
<evidence type="ECO:0000256" key="7">
    <source>
        <dbReference type="ARBA" id="ARBA00023239"/>
    </source>
</evidence>
<dbReference type="GO" id="GO:0004640">
    <property type="term" value="F:phosphoribosylanthranilate isomerase activity"/>
    <property type="evidence" value="ECO:0007669"/>
    <property type="project" value="TreeGrafter"/>
</dbReference>
<keyword evidence="4 8" id="KW-0210">Decarboxylase</keyword>
<sequence length="261" mass="29097">MDILQKIVQHKKREITLKKKLIPVQQLKGGDLFARPTHSLSGALKNSKSGVIAEFKRRSPSKSVINHHSTVENVATAYEKAGVCGMSVLTDSHFFGGSPEDLQIARASTNLPLLRKDFMIDEYQFYEARALGADVVLLIAAILDKEDIRKFTDLAHQLDLEVLLEVHNRAELEKSLLTDIDMIGVNNRNLKTFEVSLETSRELAPLIPDGIVKVSESGLSKVRAINELREMGYRGFLIGETFMATRDPGHQAAEFIKTLES</sequence>
<dbReference type="EC" id="4.1.1.48" evidence="8"/>
<dbReference type="PROSITE" id="PS00614">
    <property type="entry name" value="IGPS"/>
    <property type="match status" value="1"/>
</dbReference>
<gene>
    <name evidence="8 10" type="primary">trpC</name>
    <name evidence="10" type="ORF">EQY75_02590</name>
</gene>
<dbReference type="PANTHER" id="PTHR22854:SF2">
    <property type="entry name" value="INDOLE-3-GLYCEROL-PHOSPHATE SYNTHASE"/>
    <property type="match status" value="1"/>
</dbReference>
<comment type="pathway">
    <text evidence="2 8">Amino-acid biosynthesis; L-tryptophan biosynthesis; L-tryptophan from chorismate: step 4/5.</text>
</comment>
<evidence type="ECO:0000313" key="11">
    <source>
        <dbReference type="Proteomes" id="UP000290889"/>
    </source>
</evidence>
<evidence type="ECO:0000256" key="4">
    <source>
        <dbReference type="ARBA" id="ARBA00022793"/>
    </source>
</evidence>
<comment type="catalytic activity">
    <reaction evidence="1 8">
        <text>1-(2-carboxyphenylamino)-1-deoxy-D-ribulose 5-phosphate + H(+) = (1S,2R)-1-C-(indol-3-yl)glycerol 3-phosphate + CO2 + H2O</text>
        <dbReference type="Rhea" id="RHEA:23476"/>
        <dbReference type="ChEBI" id="CHEBI:15377"/>
        <dbReference type="ChEBI" id="CHEBI:15378"/>
        <dbReference type="ChEBI" id="CHEBI:16526"/>
        <dbReference type="ChEBI" id="CHEBI:58613"/>
        <dbReference type="ChEBI" id="CHEBI:58866"/>
        <dbReference type="EC" id="4.1.1.48"/>
    </reaction>
</comment>
<dbReference type="GO" id="GO:0000162">
    <property type="term" value="P:L-tryptophan biosynthetic process"/>
    <property type="evidence" value="ECO:0007669"/>
    <property type="project" value="UniProtKB-UniRule"/>
</dbReference>
<dbReference type="InterPro" id="IPR013785">
    <property type="entry name" value="Aldolase_TIM"/>
</dbReference>
<evidence type="ECO:0000256" key="3">
    <source>
        <dbReference type="ARBA" id="ARBA00022605"/>
    </source>
</evidence>
<proteinExistence type="inferred from homology"/>
<dbReference type="Pfam" id="PF00218">
    <property type="entry name" value="IGPS"/>
    <property type="match status" value="1"/>
</dbReference>
<dbReference type="InterPro" id="IPR045186">
    <property type="entry name" value="Indole-3-glycerol_P_synth"/>
</dbReference>
<accession>A0A411E7N2</accession>
<keyword evidence="3 8" id="KW-0028">Amino-acid biosynthesis</keyword>
<keyword evidence="6 8" id="KW-0057">Aromatic amino acid biosynthesis</keyword>
<dbReference type="RefSeq" id="WP_129602617.1">
    <property type="nucleotide sequence ID" value="NZ_CP035544.1"/>
</dbReference>
<keyword evidence="7 8" id="KW-0456">Lyase</keyword>
<dbReference type="PANTHER" id="PTHR22854">
    <property type="entry name" value="TRYPTOPHAN BIOSYNTHESIS PROTEIN"/>
    <property type="match status" value="1"/>
</dbReference>
<dbReference type="InterPro" id="IPR011060">
    <property type="entry name" value="RibuloseP-bd_barrel"/>
</dbReference>
<dbReference type="Proteomes" id="UP000290889">
    <property type="component" value="Chromosome"/>
</dbReference>
<evidence type="ECO:0000256" key="8">
    <source>
        <dbReference type="HAMAP-Rule" id="MF_00134"/>
    </source>
</evidence>
<feature type="domain" description="Indole-3-glycerol phosphate synthase" evidence="9">
    <location>
        <begin position="4"/>
        <end position="252"/>
    </location>
</feature>
<dbReference type="UniPathway" id="UPA00035">
    <property type="reaction ID" value="UER00043"/>
</dbReference>
<dbReference type="SUPFAM" id="SSF51366">
    <property type="entry name" value="Ribulose-phoshate binding barrel"/>
    <property type="match status" value="1"/>
</dbReference>
<protein>
    <recommendedName>
        <fullName evidence="8">Indole-3-glycerol phosphate synthase</fullName>
        <shortName evidence="8">IGPS</shortName>
        <ecNumber evidence="8">4.1.1.48</ecNumber>
    </recommendedName>
</protein>
<dbReference type="Gene3D" id="3.20.20.70">
    <property type="entry name" value="Aldolase class I"/>
    <property type="match status" value="1"/>
</dbReference>
<evidence type="ECO:0000259" key="9">
    <source>
        <dbReference type="Pfam" id="PF00218"/>
    </source>
</evidence>
<organism evidence="10 11">
    <name type="scientific">Muriicola soli</name>
    <dbReference type="NCBI Taxonomy" id="2507538"/>
    <lineage>
        <taxon>Bacteria</taxon>
        <taxon>Pseudomonadati</taxon>
        <taxon>Bacteroidota</taxon>
        <taxon>Flavobacteriia</taxon>
        <taxon>Flavobacteriales</taxon>
        <taxon>Flavobacteriaceae</taxon>
        <taxon>Muriicola</taxon>
    </lineage>
</organism>
<dbReference type="CDD" id="cd00331">
    <property type="entry name" value="IGPS"/>
    <property type="match status" value="1"/>
</dbReference>
<dbReference type="GO" id="GO:0004425">
    <property type="term" value="F:indole-3-glycerol-phosphate synthase activity"/>
    <property type="evidence" value="ECO:0007669"/>
    <property type="project" value="UniProtKB-UniRule"/>
</dbReference>
<keyword evidence="5 8" id="KW-0822">Tryptophan biosynthesis</keyword>
<evidence type="ECO:0000313" key="10">
    <source>
        <dbReference type="EMBL" id="QBA63534.1"/>
    </source>
</evidence>
<comment type="similarity">
    <text evidence="8">Belongs to the TrpC family.</text>
</comment>
<dbReference type="OrthoDB" id="9804217at2"/>
<dbReference type="InterPro" id="IPR013798">
    <property type="entry name" value="Indole-3-glycerol_P_synth_dom"/>
</dbReference>
<evidence type="ECO:0000256" key="6">
    <source>
        <dbReference type="ARBA" id="ARBA00023141"/>
    </source>
</evidence>
<dbReference type="FunFam" id="3.20.20.70:FF:000024">
    <property type="entry name" value="Indole-3-glycerol phosphate synthase"/>
    <property type="match status" value="1"/>
</dbReference>
<evidence type="ECO:0000256" key="5">
    <source>
        <dbReference type="ARBA" id="ARBA00022822"/>
    </source>
</evidence>
<dbReference type="HAMAP" id="MF_00134_B">
    <property type="entry name" value="IGPS_B"/>
    <property type="match status" value="1"/>
</dbReference>
<dbReference type="NCBIfam" id="NF001377">
    <property type="entry name" value="PRK00278.2-4"/>
    <property type="match status" value="1"/>
</dbReference>
<name>A0A411E7N2_9FLAO</name>
<dbReference type="KEGG" id="mur:EQY75_02590"/>